<dbReference type="Pfam" id="PF25954">
    <property type="entry name" value="Beta-barrel_RND_2"/>
    <property type="match status" value="1"/>
</dbReference>
<evidence type="ECO:0000256" key="2">
    <source>
        <dbReference type="ARBA" id="ARBA00022448"/>
    </source>
</evidence>
<feature type="domain" description="CzcB-like C-terminal circularly permuted SH3-like" evidence="6">
    <location>
        <begin position="244"/>
        <end position="305"/>
    </location>
</feature>
<comment type="similarity">
    <text evidence="1">Belongs to the membrane fusion protein (MFP) (TC 8.A.1) family.</text>
</comment>
<keyword evidence="4" id="KW-0732">Signal</keyword>
<evidence type="ECO:0000256" key="4">
    <source>
        <dbReference type="SAM" id="SignalP"/>
    </source>
</evidence>
<dbReference type="InterPro" id="IPR058792">
    <property type="entry name" value="Beta-barrel_RND_2"/>
</dbReference>
<evidence type="ECO:0000256" key="3">
    <source>
        <dbReference type="SAM" id="MobiDB-lite"/>
    </source>
</evidence>
<feature type="signal peptide" evidence="4">
    <location>
        <begin position="1"/>
        <end position="37"/>
    </location>
</feature>
<name>A0ABW5DA74_9BACT</name>
<dbReference type="InterPro" id="IPR051909">
    <property type="entry name" value="MFP_Cation_Efflux"/>
</dbReference>
<feature type="region of interest" description="Disordered" evidence="3">
    <location>
        <begin position="321"/>
        <end position="359"/>
    </location>
</feature>
<proteinExistence type="inferred from homology"/>
<keyword evidence="8" id="KW-1185">Reference proteome</keyword>
<reference evidence="8" key="1">
    <citation type="journal article" date="2019" name="Int. J. Syst. Evol. Microbiol.">
        <title>The Global Catalogue of Microorganisms (GCM) 10K type strain sequencing project: providing services to taxonomists for standard genome sequencing and annotation.</title>
        <authorList>
            <consortium name="The Broad Institute Genomics Platform"/>
            <consortium name="The Broad Institute Genome Sequencing Center for Infectious Disease"/>
            <person name="Wu L."/>
            <person name="Ma J."/>
        </authorList>
    </citation>
    <scope>NUCLEOTIDE SEQUENCE [LARGE SCALE GENOMIC DNA]</scope>
    <source>
        <strain evidence="8">CGMCC 4.7106</strain>
    </source>
</reference>
<accession>A0ABW5DA74</accession>
<dbReference type="InterPro" id="IPR058649">
    <property type="entry name" value="CzcB_C"/>
</dbReference>
<comment type="caution">
    <text evidence="7">The sequence shown here is derived from an EMBL/GenBank/DDBJ whole genome shotgun (WGS) entry which is preliminary data.</text>
</comment>
<evidence type="ECO:0000259" key="6">
    <source>
        <dbReference type="Pfam" id="PF25975"/>
    </source>
</evidence>
<gene>
    <name evidence="7" type="ORF">ACFSSA_07530</name>
</gene>
<dbReference type="NCBIfam" id="TIGR01730">
    <property type="entry name" value="RND_mfp"/>
    <property type="match status" value="1"/>
</dbReference>
<keyword evidence="2" id="KW-0813">Transport</keyword>
<dbReference type="Proteomes" id="UP001597375">
    <property type="component" value="Unassembled WGS sequence"/>
</dbReference>
<dbReference type="SUPFAM" id="SSF111369">
    <property type="entry name" value="HlyD-like secretion proteins"/>
    <property type="match status" value="1"/>
</dbReference>
<feature type="compositionally biased region" description="Basic and acidic residues" evidence="3">
    <location>
        <begin position="321"/>
        <end position="356"/>
    </location>
</feature>
<organism evidence="7 8">
    <name type="scientific">Luteolibacter algae</name>
    <dbReference type="NCBI Taxonomy" id="454151"/>
    <lineage>
        <taxon>Bacteria</taxon>
        <taxon>Pseudomonadati</taxon>
        <taxon>Verrucomicrobiota</taxon>
        <taxon>Verrucomicrobiia</taxon>
        <taxon>Verrucomicrobiales</taxon>
        <taxon>Verrucomicrobiaceae</taxon>
        <taxon>Luteolibacter</taxon>
    </lineage>
</organism>
<dbReference type="Gene3D" id="2.40.420.20">
    <property type="match status" value="1"/>
</dbReference>
<sequence length="391" mass="42198">MKFTLQISKSPSRASSLFRTSCSLLASISLLLNTANAAGANTIVLDETGVRNLRIETIMVEETDFEETFFSLGHIEAVPGNIAAVSSRISGRIVELMASPGDFVEKGRDVARIESRQPGDPPPVISLEAPISGLVTERPTRLGDPINPDTAIMEITNLEEMYAVAKVPEHLAGKLKPGTKAHIRIIALPDENFDGELIRFGTSADEESGTIDAIFLLPNPSKRLRSEMRAEFSIVLSKRSNILSVPRSALQGEAANRFVYVKDFDLPNAFIKTPVIVGEMNDRYAEIVSGLFPADDVVTRGAYSLSFAGASSISLKEALDAAHGHEHAEDGSELTPEKKAAMKKEHSGHSHGEEPSNAHNGSISPLWKYSTILLGLLLVASLFGRRAVTEG</sequence>
<evidence type="ECO:0000256" key="1">
    <source>
        <dbReference type="ARBA" id="ARBA00009477"/>
    </source>
</evidence>
<evidence type="ECO:0000313" key="7">
    <source>
        <dbReference type="EMBL" id="MFD2256521.1"/>
    </source>
</evidence>
<protein>
    <submittedName>
        <fullName evidence="7">Efflux RND transporter periplasmic adaptor subunit</fullName>
    </submittedName>
</protein>
<dbReference type="PANTHER" id="PTHR30097:SF4">
    <property type="entry name" value="SLR6042 PROTEIN"/>
    <property type="match status" value="1"/>
</dbReference>
<dbReference type="RefSeq" id="WP_386819810.1">
    <property type="nucleotide sequence ID" value="NZ_JBHUIT010000008.1"/>
</dbReference>
<evidence type="ECO:0000259" key="5">
    <source>
        <dbReference type="Pfam" id="PF25954"/>
    </source>
</evidence>
<dbReference type="InterPro" id="IPR006143">
    <property type="entry name" value="RND_pump_MFP"/>
</dbReference>
<dbReference type="Gene3D" id="2.40.30.170">
    <property type="match status" value="1"/>
</dbReference>
<feature type="chain" id="PRO_5046951927" evidence="4">
    <location>
        <begin position="38"/>
        <end position="391"/>
    </location>
</feature>
<dbReference type="EMBL" id="JBHUIT010000008">
    <property type="protein sequence ID" value="MFD2256521.1"/>
    <property type="molecule type" value="Genomic_DNA"/>
</dbReference>
<dbReference type="Gene3D" id="2.40.50.100">
    <property type="match status" value="1"/>
</dbReference>
<dbReference type="PANTHER" id="PTHR30097">
    <property type="entry name" value="CATION EFFLUX SYSTEM PROTEIN CUSB"/>
    <property type="match status" value="1"/>
</dbReference>
<feature type="domain" description="CusB-like beta-barrel" evidence="5">
    <location>
        <begin position="164"/>
        <end position="234"/>
    </location>
</feature>
<evidence type="ECO:0000313" key="8">
    <source>
        <dbReference type="Proteomes" id="UP001597375"/>
    </source>
</evidence>
<dbReference type="Pfam" id="PF25975">
    <property type="entry name" value="CzcB_C"/>
    <property type="match status" value="1"/>
</dbReference>